<name>A0A2J6Q126_9HELO</name>
<dbReference type="AlphaFoldDB" id="A0A2J6Q126"/>
<proteinExistence type="predicted"/>
<feature type="region of interest" description="Disordered" evidence="1">
    <location>
        <begin position="1"/>
        <end position="23"/>
    </location>
</feature>
<gene>
    <name evidence="3" type="ORF">NA56DRAFT_690177</name>
</gene>
<organism evidence="3 4">
    <name type="scientific">Hyaloscypha hepaticicola</name>
    <dbReference type="NCBI Taxonomy" id="2082293"/>
    <lineage>
        <taxon>Eukaryota</taxon>
        <taxon>Fungi</taxon>
        <taxon>Dikarya</taxon>
        <taxon>Ascomycota</taxon>
        <taxon>Pezizomycotina</taxon>
        <taxon>Leotiomycetes</taxon>
        <taxon>Helotiales</taxon>
        <taxon>Hyaloscyphaceae</taxon>
        <taxon>Hyaloscypha</taxon>
    </lineage>
</organism>
<evidence type="ECO:0000313" key="4">
    <source>
        <dbReference type="Proteomes" id="UP000235672"/>
    </source>
</evidence>
<reference evidence="3 4" key="1">
    <citation type="submission" date="2016-05" db="EMBL/GenBank/DDBJ databases">
        <title>A degradative enzymes factory behind the ericoid mycorrhizal symbiosis.</title>
        <authorList>
            <consortium name="DOE Joint Genome Institute"/>
            <person name="Martino E."/>
            <person name="Morin E."/>
            <person name="Grelet G."/>
            <person name="Kuo A."/>
            <person name="Kohler A."/>
            <person name="Daghino S."/>
            <person name="Barry K."/>
            <person name="Choi C."/>
            <person name="Cichocki N."/>
            <person name="Clum A."/>
            <person name="Copeland A."/>
            <person name="Hainaut M."/>
            <person name="Haridas S."/>
            <person name="Labutti K."/>
            <person name="Lindquist E."/>
            <person name="Lipzen A."/>
            <person name="Khouja H.-R."/>
            <person name="Murat C."/>
            <person name="Ohm R."/>
            <person name="Olson A."/>
            <person name="Spatafora J."/>
            <person name="Veneault-Fourrey C."/>
            <person name="Henrissat B."/>
            <person name="Grigoriev I."/>
            <person name="Martin F."/>
            <person name="Perotto S."/>
        </authorList>
    </citation>
    <scope>NUCLEOTIDE SEQUENCE [LARGE SCALE GENOMIC DNA]</scope>
    <source>
        <strain evidence="3 4">UAMH 7357</strain>
    </source>
</reference>
<sequence length="610" mass="69926">MCKGQVLKHPLIEDEHSKGPKNSDQCQIYHIHQDGKECHQHAVKWADIMRNTRSTKAPREPEICPLHRLTLIHVPEALNSNAIKPVAPVDPFDPVKRASDGSEYMRWTTPALPKMPRFFSKHLQEICRHCECKQDILWKNLFRPEHHFDACFRYRNDDYNLQNRCFLKLYSLRVPSLTEPMLTLSMVHHIRVEGDKFVPENNPEKSFAILSGRNPQKVKFHIIDYMIKGLFSDLIPKWEDISQDHSVRDTGISQDHSVRDAGITPRLFIAALLSQYGSTISANVEKTAELLLAFDATLSEGVLAIQGGKSKKNTSEATRAIQDANKKLVTMTHKLTGIKSTMHYLAESAQVLVKDIVPFHEYIRARLDDWMVPKALSHQTRLDDWLIRDKQHPSETAPPSQWINNPNSGKLKQGLKQLDIVKEHLRDQDKLIMVTKNMFQYKQDIKGLQQHIDLNIGMVRNVIAERDRYIQQKLMKNSDEDGHKTLIMAILTAALLPGTFMAILLTTPIFNWTDPTKPVVVHLPTKIYWGVTLPLSFLFLFGLYLSIPSKWVYNLIYGRGWVILKDTEDFKEHESCEYGQVSNSSLSGVGATRTDEKRRAGFRFDGSDIV</sequence>
<evidence type="ECO:0000256" key="2">
    <source>
        <dbReference type="SAM" id="Phobius"/>
    </source>
</evidence>
<evidence type="ECO:0000256" key="1">
    <source>
        <dbReference type="SAM" id="MobiDB-lite"/>
    </source>
</evidence>
<protein>
    <recommendedName>
        <fullName evidence="5">Cora-domain-containing protein</fullName>
    </recommendedName>
</protein>
<dbReference type="OrthoDB" id="3513306at2759"/>
<evidence type="ECO:0000313" key="3">
    <source>
        <dbReference type="EMBL" id="PMD19990.1"/>
    </source>
</evidence>
<dbReference type="Proteomes" id="UP000235672">
    <property type="component" value="Unassembled WGS sequence"/>
</dbReference>
<feature type="transmembrane region" description="Helical" evidence="2">
    <location>
        <begin position="527"/>
        <end position="547"/>
    </location>
</feature>
<accession>A0A2J6Q126</accession>
<keyword evidence="2" id="KW-1133">Transmembrane helix</keyword>
<evidence type="ECO:0008006" key="5">
    <source>
        <dbReference type="Google" id="ProtNLM"/>
    </source>
</evidence>
<dbReference type="EMBL" id="KZ613487">
    <property type="protein sequence ID" value="PMD19990.1"/>
    <property type="molecule type" value="Genomic_DNA"/>
</dbReference>
<keyword evidence="4" id="KW-1185">Reference proteome</keyword>
<feature type="transmembrane region" description="Helical" evidence="2">
    <location>
        <begin position="485"/>
        <end position="507"/>
    </location>
</feature>
<keyword evidence="2" id="KW-0812">Transmembrane</keyword>
<keyword evidence="2" id="KW-0472">Membrane</keyword>